<dbReference type="AlphaFoldDB" id="A0A8T8SUS2"/>
<evidence type="ECO:0000256" key="1">
    <source>
        <dbReference type="ARBA" id="ARBA00022729"/>
    </source>
</evidence>
<dbReference type="EMBL" id="LWDF02000442">
    <property type="protein sequence ID" value="KAE8248595.1"/>
    <property type="molecule type" value="Genomic_DNA"/>
</dbReference>
<evidence type="ECO:0000313" key="5">
    <source>
        <dbReference type="EMBL" id="KAE8248595.1"/>
    </source>
</evidence>
<dbReference type="InterPro" id="IPR029058">
    <property type="entry name" value="AB_hydrolase_fold"/>
</dbReference>
<keyword evidence="2" id="KW-0378">Hydrolase</keyword>
<evidence type="ECO:0000256" key="3">
    <source>
        <dbReference type="SAM" id="SignalP"/>
    </source>
</evidence>
<evidence type="ECO:0000313" key="6">
    <source>
        <dbReference type="Proteomes" id="UP000077521"/>
    </source>
</evidence>
<comment type="caution">
    <text evidence="5">The sequence shown here is derived from an EMBL/GenBank/DDBJ whole genome shotgun (WGS) entry which is preliminary data.</text>
</comment>
<dbReference type="Gene3D" id="3.40.50.1820">
    <property type="entry name" value="alpha/beta hydrolase"/>
    <property type="match status" value="1"/>
</dbReference>
<dbReference type="PANTHER" id="PTHR46640:SF1">
    <property type="entry name" value="FUNGAL LIPASE-LIKE DOMAIN-CONTAINING PROTEIN-RELATED"/>
    <property type="match status" value="1"/>
</dbReference>
<organism evidence="5 6">
    <name type="scientific">Tilletia indica</name>
    <dbReference type="NCBI Taxonomy" id="43049"/>
    <lineage>
        <taxon>Eukaryota</taxon>
        <taxon>Fungi</taxon>
        <taxon>Dikarya</taxon>
        <taxon>Basidiomycota</taxon>
        <taxon>Ustilaginomycotina</taxon>
        <taxon>Exobasidiomycetes</taxon>
        <taxon>Tilletiales</taxon>
        <taxon>Tilletiaceae</taxon>
        <taxon>Tilletia</taxon>
    </lineage>
</organism>
<evidence type="ECO:0000256" key="2">
    <source>
        <dbReference type="ARBA" id="ARBA00022801"/>
    </source>
</evidence>
<reference evidence="5" key="2">
    <citation type="journal article" date="2019" name="IMA Fungus">
        <title>Genome sequencing and comparison of five Tilletia species to identify candidate genes for the detection of regulated species infecting wheat.</title>
        <authorList>
            <person name="Nguyen H.D.T."/>
            <person name="Sultana T."/>
            <person name="Kesanakurti P."/>
            <person name="Hambleton S."/>
        </authorList>
    </citation>
    <scope>NUCLEOTIDE SEQUENCE</scope>
    <source>
        <strain evidence="5">DAOMC 236416</strain>
    </source>
</reference>
<sequence length="402" mass="43232">MDMNNRNAAASMDTRLRFSIAVCSLLLLLAVVSTPAFAAPIHDKQDQDVTGVLPSLGQWLSGSSMPDPIPATTDSAYPLNSTDQPVPLAADIKQTIINKTIMYSGAAYCPSVAAGKWTCGYYCEANPDFVLSYSGGDGSVEQSFFVGWNPTSKEIVVARQGSNFYHLTTYLYSADFLPQKLNAEAVKTFSRLPDSSRSASAQIPVGPLSKSLPSTSSGTELTEHAIVNMGFQSAWSKTYADVKTQVQALLEAHPDSVRVFVAGHSLGATIAVLDGIALRNVAPTSVQVEVSVTGQLRVGNPVFATLLDHLVQTPAENFIYHRVTNHADMFPHLFPMMFGYQYSSNEIWIPEAHSKSASPAVLCPSQENKNCADSLAMNTTVLDHIGPYFGLYVGVNCSTAAF</sequence>
<dbReference type="Pfam" id="PF01764">
    <property type="entry name" value="Lipase_3"/>
    <property type="match status" value="1"/>
</dbReference>
<dbReference type="SUPFAM" id="SSF53474">
    <property type="entry name" value="alpha/beta-Hydrolases"/>
    <property type="match status" value="1"/>
</dbReference>
<reference evidence="5" key="1">
    <citation type="submission" date="2016-04" db="EMBL/GenBank/DDBJ databases">
        <authorList>
            <person name="Nguyen H.D."/>
            <person name="Samba Siva P."/>
            <person name="Cullis J."/>
            <person name="Levesque C.A."/>
            <person name="Hambleton S."/>
        </authorList>
    </citation>
    <scope>NUCLEOTIDE SEQUENCE</scope>
    <source>
        <strain evidence="5">DAOMC 236416</strain>
    </source>
</reference>
<name>A0A8T8SUS2_9BASI</name>
<gene>
    <name evidence="5" type="ORF">A4X13_0g5547</name>
</gene>
<keyword evidence="6" id="KW-1185">Reference proteome</keyword>
<dbReference type="PANTHER" id="PTHR46640">
    <property type="entry name" value="TRIACYLGLYCEROL LIPASE, PUTATIVE (AFU_ORTHOLOGUE AFUA_6G06510)-RELATED"/>
    <property type="match status" value="1"/>
</dbReference>
<dbReference type="GO" id="GO:0006629">
    <property type="term" value="P:lipid metabolic process"/>
    <property type="evidence" value="ECO:0007669"/>
    <property type="project" value="InterPro"/>
</dbReference>
<accession>A0A8T8SUS2</accession>
<evidence type="ECO:0000259" key="4">
    <source>
        <dbReference type="Pfam" id="PF01764"/>
    </source>
</evidence>
<protein>
    <recommendedName>
        <fullName evidence="4">Fungal lipase-type domain-containing protein</fullName>
    </recommendedName>
</protein>
<dbReference type="Proteomes" id="UP000077521">
    <property type="component" value="Unassembled WGS sequence"/>
</dbReference>
<dbReference type="InterPro" id="IPR051299">
    <property type="entry name" value="AB_hydrolase_lip/est"/>
</dbReference>
<dbReference type="GO" id="GO:0016787">
    <property type="term" value="F:hydrolase activity"/>
    <property type="evidence" value="ECO:0007669"/>
    <property type="project" value="UniProtKB-KW"/>
</dbReference>
<feature type="chain" id="PRO_5035713032" description="Fungal lipase-type domain-containing protein" evidence="3">
    <location>
        <begin position="39"/>
        <end position="402"/>
    </location>
</feature>
<proteinExistence type="predicted"/>
<dbReference type="CDD" id="cd00519">
    <property type="entry name" value="Lipase_3"/>
    <property type="match status" value="1"/>
</dbReference>
<keyword evidence="1 3" id="KW-0732">Signal</keyword>
<feature type="signal peptide" evidence="3">
    <location>
        <begin position="1"/>
        <end position="38"/>
    </location>
</feature>
<dbReference type="InterPro" id="IPR002921">
    <property type="entry name" value="Fungal_lipase-type"/>
</dbReference>
<feature type="domain" description="Fungal lipase-type" evidence="4">
    <location>
        <begin position="223"/>
        <end position="336"/>
    </location>
</feature>